<dbReference type="PROSITE" id="PS00028">
    <property type="entry name" value="ZINC_FINGER_C2H2_1"/>
    <property type="match status" value="1"/>
</dbReference>
<dbReference type="FunFam" id="3.30.160.60:FF:000358">
    <property type="entry name" value="zinc finger protein 24"/>
    <property type="match status" value="1"/>
</dbReference>
<evidence type="ECO:0000256" key="3">
    <source>
        <dbReference type="ARBA" id="ARBA00022771"/>
    </source>
</evidence>
<keyword evidence="3 5" id="KW-0863">Zinc-finger</keyword>
<dbReference type="Pfam" id="PF00096">
    <property type="entry name" value="zf-C2H2"/>
    <property type="match status" value="1"/>
</dbReference>
<proteinExistence type="predicted"/>
<dbReference type="GeneTree" id="ENSGT01150000287400"/>
<dbReference type="Ensembl" id="ENSSDUT00000033644.1">
    <property type="protein sequence ID" value="ENSSDUP00000033081.1"/>
    <property type="gene ID" value="ENSSDUG00000023761.1"/>
</dbReference>
<dbReference type="SUPFAM" id="SSF57667">
    <property type="entry name" value="beta-beta-alpha zinc fingers"/>
    <property type="match status" value="1"/>
</dbReference>
<evidence type="ECO:0000313" key="8">
    <source>
        <dbReference type="Proteomes" id="UP000261420"/>
    </source>
</evidence>
<name>A0A3B4VQ27_SERDU</name>
<evidence type="ECO:0000256" key="1">
    <source>
        <dbReference type="ARBA" id="ARBA00022723"/>
    </source>
</evidence>
<evidence type="ECO:0000313" key="7">
    <source>
        <dbReference type="Ensembl" id="ENSSDUP00000033081.1"/>
    </source>
</evidence>
<dbReference type="InterPro" id="IPR050331">
    <property type="entry name" value="Zinc_finger"/>
</dbReference>
<organism evidence="7 8">
    <name type="scientific">Seriola dumerili</name>
    <name type="common">Greater amberjack</name>
    <name type="synonym">Caranx dumerili</name>
    <dbReference type="NCBI Taxonomy" id="41447"/>
    <lineage>
        <taxon>Eukaryota</taxon>
        <taxon>Metazoa</taxon>
        <taxon>Chordata</taxon>
        <taxon>Craniata</taxon>
        <taxon>Vertebrata</taxon>
        <taxon>Euteleostomi</taxon>
        <taxon>Actinopterygii</taxon>
        <taxon>Neopterygii</taxon>
        <taxon>Teleostei</taxon>
        <taxon>Neoteleostei</taxon>
        <taxon>Acanthomorphata</taxon>
        <taxon>Carangaria</taxon>
        <taxon>Carangiformes</taxon>
        <taxon>Carangidae</taxon>
        <taxon>Seriola</taxon>
    </lineage>
</organism>
<evidence type="ECO:0000256" key="5">
    <source>
        <dbReference type="PROSITE-ProRule" id="PRU00042"/>
    </source>
</evidence>
<dbReference type="GO" id="GO:0008270">
    <property type="term" value="F:zinc ion binding"/>
    <property type="evidence" value="ECO:0007669"/>
    <property type="project" value="UniProtKB-KW"/>
</dbReference>
<keyword evidence="1" id="KW-0479">Metal-binding</keyword>
<keyword evidence="8" id="KW-1185">Reference proteome</keyword>
<dbReference type="OMA" id="HQSAIHN"/>
<dbReference type="InterPro" id="IPR013087">
    <property type="entry name" value="Znf_C2H2_type"/>
</dbReference>
<dbReference type="Proteomes" id="UP000261420">
    <property type="component" value="Unplaced"/>
</dbReference>
<dbReference type="PANTHER" id="PTHR16515">
    <property type="entry name" value="PR DOMAIN ZINC FINGER PROTEIN"/>
    <property type="match status" value="1"/>
</dbReference>
<dbReference type="PANTHER" id="PTHR16515:SF58">
    <property type="entry name" value="ZINC FINGER PROTEIN 22"/>
    <property type="match status" value="1"/>
</dbReference>
<dbReference type="AlphaFoldDB" id="A0A3B4VQ27"/>
<feature type="domain" description="C2H2-type" evidence="6">
    <location>
        <begin position="28"/>
        <end position="53"/>
    </location>
</feature>
<reference evidence="7" key="1">
    <citation type="submission" date="2025-05" db="UniProtKB">
        <authorList>
            <consortium name="Ensembl"/>
        </authorList>
    </citation>
    <scope>IDENTIFICATION</scope>
</reference>
<dbReference type="Ensembl" id="ENSSDUT00000016072.1">
    <property type="protein sequence ID" value="ENSSDUP00000015783.1"/>
    <property type="gene ID" value="ENSSDUG00000011520.1"/>
</dbReference>
<dbReference type="PROSITE" id="PS50157">
    <property type="entry name" value="ZINC_FINGER_C2H2_2"/>
    <property type="match status" value="1"/>
</dbReference>
<evidence type="ECO:0000256" key="2">
    <source>
        <dbReference type="ARBA" id="ARBA00022737"/>
    </source>
</evidence>
<dbReference type="InterPro" id="IPR036236">
    <property type="entry name" value="Znf_C2H2_sf"/>
</dbReference>
<dbReference type="GO" id="GO:0005634">
    <property type="term" value="C:nucleus"/>
    <property type="evidence" value="ECO:0007669"/>
    <property type="project" value="TreeGrafter"/>
</dbReference>
<keyword evidence="4" id="KW-0862">Zinc</keyword>
<keyword evidence="2" id="KW-0677">Repeat</keyword>
<protein>
    <recommendedName>
        <fullName evidence="6">C2H2-type domain-containing protein</fullName>
    </recommendedName>
</protein>
<sequence>MGQDLYDFGQFCSLKRHQMSVHTGEKTFRCSMCGKNFSFLSNLIRHQPLHTAM</sequence>
<evidence type="ECO:0000259" key="6">
    <source>
        <dbReference type="PROSITE" id="PS50157"/>
    </source>
</evidence>
<dbReference type="GO" id="GO:0010468">
    <property type="term" value="P:regulation of gene expression"/>
    <property type="evidence" value="ECO:0007669"/>
    <property type="project" value="TreeGrafter"/>
</dbReference>
<accession>A0A3B4VQ27</accession>
<evidence type="ECO:0000256" key="4">
    <source>
        <dbReference type="ARBA" id="ARBA00022833"/>
    </source>
</evidence>
<dbReference type="Gene3D" id="3.30.160.60">
    <property type="entry name" value="Classic Zinc Finger"/>
    <property type="match status" value="2"/>
</dbReference>